<keyword evidence="3" id="KW-0547">Nucleotide-binding</keyword>
<accession>A0A081BW80</accession>
<dbReference type="AlphaFoldDB" id="A0A081BW80"/>
<dbReference type="PROSITE" id="PS50893">
    <property type="entry name" value="ABC_TRANSPORTER_2"/>
    <property type="match status" value="1"/>
</dbReference>
<dbReference type="PANTHER" id="PTHR46743:SF2">
    <property type="entry name" value="TEICHOIC ACIDS EXPORT ATP-BINDING PROTEIN TAGH"/>
    <property type="match status" value="1"/>
</dbReference>
<evidence type="ECO:0000313" key="7">
    <source>
        <dbReference type="Proteomes" id="UP000030661"/>
    </source>
</evidence>
<dbReference type="Pfam" id="PF14524">
    <property type="entry name" value="Wzt_C"/>
    <property type="match status" value="1"/>
</dbReference>
<dbReference type="GO" id="GO:0016020">
    <property type="term" value="C:membrane"/>
    <property type="evidence" value="ECO:0007669"/>
    <property type="project" value="InterPro"/>
</dbReference>
<keyword evidence="7" id="KW-1185">Reference proteome</keyword>
<dbReference type="InterPro" id="IPR027417">
    <property type="entry name" value="P-loop_NTPase"/>
</dbReference>
<dbReference type="CDD" id="cd03220">
    <property type="entry name" value="ABC_KpsT_Wzt"/>
    <property type="match status" value="1"/>
</dbReference>
<dbReference type="eggNOG" id="COG1134">
    <property type="taxonomic scope" value="Bacteria"/>
</dbReference>
<dbReference type="Gene3D" id="3.40.50.300">
    <property type="entry name" value="P-loop containing nucleotide triphosphate hydrolases"/>
    <property type="match status" value="1"/>
</dbReference>
<reference evidence="6" key="1">
    <citation type="journal article" date="2015" name="PeerJ">
        <title>First genomic representation of candidate bacterial phylum KSB3 points to enhanced environmental sensing as a trigger of wastewater bulking.</title>
        <authorList>
            <person name="Sekiguchi Y."/>
            <person name="Ohashi A."/>
            <person name="Parks D.H."/>
            <person name="Yamauchi T."/>
            <person name="Tyson G.W."/>
            <person name="Hugenholtz P."/>
        </authorList>
    </citation>
    <scope>NUCLEOTIDE SEQUENCE [LARGE SCALE GENOMIC DNA]</scope>
</reference>
<dbReference type="GO" id="GO:0016887">
    <property type="term" value="F:ATP hydrolysis activity"/>
    <property type="evidence" value="ECO:0007669"/>
    <property type="project" value="InterPro"/>
</dbReference>
<gene>
    <name evidence="6" type="ORF">U27_03547</name>
</gene>
<keyword evidence="4" id="KW-0067">ATP-binding</keyword>
<dbReference type="Pfam" id="PF00005">
    <property type="entry name" value="ABC_tran"/>
    <property type="match status" value="1"/>
</dbReference>
<keyword evidence="2" id="KW-0813">Transport</keyword>
<dbReference type="InterPro" id="IPR015860">
    <property type="entry name" value="ABC_transpr_TagH-like"/>
</dbReference>
<dbReference type="EMBL" id="DF820465">
    <property type="protein sequence ID" value="GAK56585.1"/>
    <property type="molecule type" value="Genomic_DNA"/>
</dbReference>
<evidence type="ECO:0000256" key="2">
    <source>
        <dbReference type="ARBA" id="ARBA00022448"/>
    </source>
</evidence>
<dbReference type="SUPFAM" id="SSF52540">
    <property type="entry name" value="P-loop containing nucleoside triphosphate hydrolases"/>
    <property type="match status" value="1"/>
</dbReference>
<evidence type="ECO:0000313" key="6">
    <source>
        <dbReference type="EMBL" id="GAK56585.1"/>
    </source>
</evidence>
<dbReference type="PANTHER" id="PTHR46743">
    <property type="entry name" value="TEICHOIC ACIDS EXPORT ATP-BINDING PROTEIN TAGH"/>
    <property type="match status" value="1"/>
</dbReference>
<organism evidence="6">
    <name type="scientific">Vecturithrix granuli</name>
    <dbReference type="NCBI Taxonomy" id="1499967"/>
    <lineage>
        <taxon>Bacteria</taxon>
        <taxon>Candidatus Moduliflexota</taxon>
        <taxon>Candidatus Vecturitrichia</taxon>
        <taxon>Candidatus Vecturitrichales</taxon>
        <taxon>Candidatus Vecturitrichaceae</taxon>
        <taxon>Candidatus Vecturithrix</taxon>
    </lineage>
</organism>
<dbReference type="Proteomes" id="UP000030661">
    <property type="component" value="Unassembled WGS sequence"/>
</dbReference>
<protein>
    <submittedName>
        <fullName evidence="6">ABC transporter protein abcA</fullName>
    </submittedName>
</protein>
<dbReference type="Gene3D" id="2.70.50.60">
    <property type="entry name" value="abc- transporter (atp binding component) like domain"/>
    <property type="match status" value="1"/>
</dbReference>
<dbReference type="InterPro" id="IPR003593">
    <property type="entry name" value="AAA+_ATPase"/>
</dbReference>
<dbReference type="STRING" id="1499967.U27_03547"/>
<dbReference type="InterPro" id="IPR003439">
    <property type="entry name" value="ABC_transporter-like_ATP-bd"/>
</dbReference>
<dbReference type="InterPro" id="IPR050683">
    <property type="entry name" value="Bact_Polysacc_Export_ATP-bd"/>
</dbReference>
<evidence type="ECO:0000259" key="5">
    <source>
        <dbReference type="PROSITE" id="PS50893"/>
    </source>
</evidence>
<dbReference type="InterPro" id="IPR029439">
    <property type="entry name" value="Wzt_C"/>
</dbReference>
<proteinExistence type="inferred from homology"/>
<dbReference type="SMART" id="SM00382">
    <property type="entry name" value="AAA"/>
    <property type="match status" value="1"/>
</dbReference>
<dbReference type="HOGENOM" id="CLU_000604_101_1_0"/>
<dbReference type="GO" id="GO:0140359">
    <property type="term" value="F:ABC-type transporter activity"/>
    <property type="evidence" value="ECO:0007669"/>
    <property type="project" value="InterPro"/>
</dbReference>
<comment type="similarity">
    <text evidence="1">Belongs to the ABC transporter superfamily.</text>
</comment>
<dbReference type="CDD" id="cd10147">
    <property type="entry name" value="Wzt_C-like"/>
    <property type="match status" value="1"/>
</dbReference>
<name>A0A081BW80_VECG1</name>
<feature type="domain" description="ABC transporter" evidence="5">
    <location>
        <begin position="7"/>
        <end position="248"/>
    </location>
</feature>
<dbReference type="GO" id="GO:0005524">
    <property type="term" value="F:ATP binding"/>
    <property type="evidence" value="ECO:0007669"/>
    <property type="project" value="UniProtKB-KW"/>
</dbReference>
<sequence>MSDEVVISVKNITKTYQLYNSHADRVKEALHPFRKKYHHAFYALQDVSFDVHKGEAVGVIGRNGCGKSTLLQIVCGILKPTAGTVEVKGRISALLELGAGFNPEYTGRQNVYLNGAILGFSKAEMDARFDKIVDFADIGEFIDQPVKTYSSGMYVRLAFAVQVCVDPDVLIVDEALSVGDVFFQQKCFARIREIIAKGTTCLFVSHDTIAVQNLCQRACLLQKGQVVFLGDAQEAVSRYFGTIGEKPGVKTQTYPEDRPSIKPIDVFVSNDFYDVERILEHNILQHSTHRHGTRGIELLAARVTDNLGRDTMQVEMLQHLIFSLLLQANEAIVEPSAGIHLFDRLGNLVFAAGTRQLGIHLPDLADGEQMIVILKLALNVQPGEYTFSLGTSEPSTDHNPNIGYVQDRHEQLGPLVVTADATQIFPFYGIAQLPMKIEYRKIDDGM</sequence>
<evidence type="ECO:0000256" key="4">
    <source>
        <dbReference type="ARBA" id="ARBA00022840"/>
    </source>
</evidence>
<evidence type="ECO:0000256" key="3">
    <source>
        <dbReference type="ARBA" id="ARBA00022741"/>
    </source>
</evidence>
<evidence type="ECO:0000256" key="1">
    <source>
        <dbReference type="ARBA" id="ARBA00005417"/>
    </source>
</evidence>